<sequence>MFRLLPILQRSSVRLLSAAAPASAPASKKEALQKLRKRTGYSYTNIRKAVDKFGADDLESAEKWLRKLAVQEGWAKAEKLGQRVTSQGYVATVSTGNKAAVVELNCETDFVARSDVFKGLVQEVSEAVLDAGKSISPPSTGFSVNPLDAADLTTRQNRSVKEAIAMTVGKLGENITVARANVLVAPEGVDVFGRSHPRDGTDKVEMGRYVSVLGIRRAGENSRFPTDKLAAQLCQHVIGMGPKSLGSAPTLKGEKKIETKSEETGEKDELNEFYSGKTTQIDEDETQLLRQGFMLNPSQTVHDYIKGHGAEILAFSRIELGVEETA</sequence>
<dbReference type="AlphaFoldDB" id="A0A7E4W816"/>
<dbReference type="PANTHER" id="PTHR11741:SF0">
    <property type="entry name" value="ELONGATION FACTOR TS, MITOCHONDRIAL"/>
    <property type="match status" value="1"/>
</dbReference>
<dbReference type="NCBIfam" id="TIGR00116">
    <property type="entry name" value="tsf"/>
    <property type="match status" value="1"/>
</dbReference>
<dbReference type="InterPro" id="IPR036402">
    <property type="entry name" value="EF-Ts_dimer_sf"/>
</dbReference>
<keyword evidence="8" id="KW-1185">Reference proteome</keyword>
<dbReference type="PANTHER" id="PTHR11741">
    <property type="entry name" value="ELONGATION FACTOR TS"/>
    <property type="match status" value="1"/>
</dbReference>
<evidence type="ECO:0000259" key="7">
    <source>
        <dbReference type="Pfam" id="PF00889"/>
    </source>
</evidence>
<dbReference type="SUPFAM" id="SSF46934">
    <property type="entry name" value="UBA-like"/>
    <property type="match status" value="1"/>
</dbReference>
<dbReference type="PROSITE" id="PS01127">
    <property type="entry name" value="EF_TS_2"/>
    <property type="match status" value="1"/>
</dbReference>
<organism evidence="8 9">
    <name type="scientific">Panagrellus redivivus</name>
    <name type="common">Microworm</name>
    <dbReference type="NCBI Taxonomy" id="6233"/>
    <lineage>
        <taxon>Eukaryota</taxon>
        <taxon>Metazoa</taxon>
        <taxon>Ecdysozoa</taxon>
        <taxon>Nematoda</taxon>
        <taxon>Chromadorea</taxon>
        <taxon>Rhabditida</taxon>
        <taxon>Tylenchina</taxon>
        <taxon>Panagrolaimomorpha</taxon>
        <taxon>Panagrolaimoidea</taxon>
        <taxon>Panagrolaimidae</taxon>
        <taxon>Panagrellus</taxon>
    </lineage>
</organism>
<name>A0A7E4W816_PANRE</name>
<keyword evidence="4" id="KW-0496">Mitochondrion</keyword>
<accession>A0A7E4W816</accession>
<keyword evidence="3 4" id="KW-0648">Protein biosynthesis</keyword>
<evidence type="ECO:0000256" key="2">
    <source>
        <dbReference type="ARBA" id="ARBA00022768"/>
    </source>
</evidence>
<dbReference type="Gene3D" id="3.30.479.20">
    <property type="entry name" value="Elongation factor Ts, dimerisation domain"/>
    <property type="match status" value="2"/>
</dbReference>
<evidence type="ECO:0000256" key="6">
    <source>
        <dbReference type="SAM" id="MobiDB-lite"/>
    </source>
</evidence>
<dbReference type="GO" id="GO:0070125">
    <property type="term" value="P:mitochondrial translational elongation"/>
    <property type="evidence" value="ECO:0007669"/>
    <property type="project" value="TreeGrafter"/>
</dbReference>
<dbReference type="InterPro" id="IPR014039">
    <property type="entry name" value="Transl_elong_EFTs/EF1B_dimer"/>
</dbReference>
<dbReference type="HAMAP" id="MF_00050">
    <property type="entry name" value="EF_Ts"/>
    <property type="match status" value="1"/>
</dbReference>
<feature type="domain" description="Translation elongation factor EFTs/EF1B dimerisation" evidence="7">
    <location>
        <begin position="99"/>
        <end position="321"/>
    </location>
</feature>
<protein>
    <recommendedName>
        <fullName evidence="4">Elongation factor Ts, mitochondrial</fullName>
        <shortName evidence="4">EF-Ts</shortName>
        <shortName evidence="4">EF-TsMt</shortName>
    </recommendedName>
</protein>
<evidence type="ECO:0000256" key="3">
    <source>
        <dbReference type="ARBA" id="ARBA00022917"/>
    </source>
</evidence>
<reference evidence="8" key="1">
    <citation type="journal article" date="2013" name="Genetics">
        <title>The draft genome and transcriptome of Panagrellus redivivus are shaped by the harsh demands of a free-living lifestyle.</title>
        <authorList>
            <person name="Srinivasan J."/>
            <person name="Dillman A.R."/>
            <person name="Macchietto M.G."/>
            <person name="Heikkinen L."/>
            <person name="Lakso M."/>
            <person name="Fracchia K.M."/>
            <person name="Antoshechkin I."/>
            <person name="Mortazavi A."/>
            <person name="Wong G."/>
            <person name="Sternberg P.W."/>
        </authorList>
    </citation>
    <scope>NUCLEOTIDE SEQUENCE [LARGE SCALE GENOMIC DNA]</scope>
    <source>
        <strain evidence="8">MT8872</strain>
    </source>
</reference>
<evidence type="ECO:0000256" key="1">
    <source>
        <dbReference type="ARBA" id="ARBA00005532"/>
    </source>
</evidence>
<reference evidence="9" key="2">
    <citation type="submission" date="2020-10" db="UniProtKB">
        <authorList>
            <consortium name="WormBaseParasite"/>
        </authorList>
    </citation>
    <scope>IDENTIFICATION</scope>
</reference>
<dbReference type="SUPFAM" id="SSF54713">
    <property type="entry name" value="Elongation factor Ts (EF-Ts), dimerisation domain"/>
    <property type="match status" value="1"/>
</dbReference>
<keyword evidence="2 4" id="KW-0251">Elongation factor</keyword>
<comment type="similarity">
    <text evidence="1 4 5">Belongs to the EF-Ts family.</text>
</comment>
<dbReference type="InterPro" id="IPR001816">
    <property type="entry name" value="Transl_elong_EFTs/EF1B"/>
</dbReference>
<evidence type="ECO:0000313" key="9">
    <source>
        <dbReference type="WBParaSite" id="Pan_g8098.t1"/>
    </source>
</evidence>
<dbReference type="InterPro" id="IPR009060">
    <property type="entry name" value="UBA-like_sf"/>
</dbReference>
<dbReference type="InterPro" id="IPR018101">
    <property type="entry name" value="Transl_elong_Ts_CS"/>
</dbReference>
<dbReference type="GO" id="GO:0005739">
    <property type="term" value="C:mitochondrion"/>
    <property type="evidence" value="ECO:0007669"/>
    <property type="project" value="UniProtKB-SubCell"/>
</dbReference>
<evidence type="ECO:0000313" key="8">
    <source>
        <dbReference type="Proteomes" id="UP000492821"/>
    </source>
</evidence>
<comment type="function">
    <text evidence="4 5">Associates with the EF-Tu.GDP complex and induces the exchange of GDP to GTP. It remains bound to the aminoacyl-tRNA.EF-Tu.GTP complex up to the GTP hydrolysis stage on the ribosome.</text>
</comment>
<feature type="region of interest" description="Disordered" evidence="6">
    <location>
        <begin position="245"/>
        <end position="268"/>
    </location>
</feature>
<dbReference type="GO" id="GO:0003746">
    <property type="term" value="F:translation elongation factor activity"/>
    <property type="evidence" value="ECO:0007669"/>
    <property type="project" value="UniProtKB-UniRule"/>
</dbReference>
<evidence type="ECO:0000256" key="4">
    <source>
        <dbReference type="HAMAP-Rule" id="MF_03135"/>
    </source>
</evidence>
<proteinExistence type="inferred from homology"/>
<comment type="subcellular location">
    <subcellularLocation>
        <location evidence="4">Mitochondrion</location>
    </subcellularLocation>
</comment>
<dbReference type="Pfam" id="PF00889">
    <property type="entry name" value="EF_TS"/>
    <property type="match status" value="1"/>
</dbReference>
<evidence type="ECO:0000256" key="5">
    <source>
        <dbReference type="RuleBase" id="RU000642"/>
    </source>
</evidence>
<feature type="compositionally biased region" description="Basic and acidic residues" evidence="6">
    <location>
        <begin position="252"/>
        <end position="268"/>
    </location>
</feature>
<dbReference type="Gene3D" id="1.10.8.10">
    <property type="entry name" value="DNA helicase RuvA subunit, C-terminal domain"/>
    <property type="match status" value="1"/>
</dbReference>
<dbReference type="Proteomes" id="UP000492821">
    <property type="component" value="Unassembled WGS sequence"/>
</dbReference>
<dbReference type="Pfam" id="PF25025">
    <property type="entry name" value="EF-Ts_N"/>
    <property type="match status" value="1"/>
</dbReference>
<dbReference type="WBParaSite" id="Pan_g8098.t1">
    <property type="protein sequence ID" value="Pan_g8098.t1"/>
    <property type="gene ID" value="Pan_g8098"/>
</dbReference>